<dbReference type="GO" id="GO:0016787">
    <property type="term" value="F:hydrolase activity"/>
    <property type="evidence" value="ECO:0007669"/>
    <property type="project" value="UniProtKB-KW"/>
</dbReference>
<keyword evidence="4" id="KW-0997">Cell inner membrane</keyword>
<name>A0ABV8RHI5_9SPHN</name>
<evidence type="ECO:0000256" key="3">
    <source>
        <dbReference type="ARBA" id="ARBA00022475"/>
    </source>
</evidence>
<evidence type="ECO:0000256" key="2">
    <source>
        <dbReference type="ARBA" id="ARBA00005801"/>
    </source>
</evidence>
<feature type="transmembrane region" description="Helical" evidence="10">
    <location>
        <begin position="230"/>
        <end position="248"/>
    </location>
</feature>
<keyword evidence="9" id="KW-0511">Multifunctional enzyme</keyword>
<keyword evidence="9" id="KW-0645">Protease</keyword>
<keyword evidence="7 10" id="KW-0472">Membrane</keyword>
<evidence type="ECO:0000259" key="12">
    <source>
        <dbReference type="Pfam" id="PF06750"/>
    </source>
</evidence>
<gene>
    <name evidence="13" type="ORF">ACFOWX_10395</name>
</gene>
<feature type="transmembrane region" description="Helical" evidence="10">
    <location>
        <begin position="125"/>
        <end position="145"/>
    </location>
</feature>
<dbReference type="Proteomes" id="UP001595887">
    <property type="component" value="Unassembled WGS sequence"/>
</dbReference>
<feature type="transmembrane region" description="Helical" evidence="10">
    <location>
        <begin position="85"/>
        <end position="113"/>
    </location>
</feature>
<comment type="similarity">
    <text evidence="2 8">Belongs to the peptidase A24 family.</text>
</comment>
<comment type="caution">
    <text evidence="13">The sequence shown here is derived from an EMBL/GenBank/DDBJ whole genome shotgun (WGS) entry which is preliminary data.</text>
</comment>
<evidence type="ECO:0000256" key="9">
    <source>
        <dbReference type="RuleBase" id="RU003794"/>
    </source>
</evidence>
<feature type="transmembrane region" description="Helical" evidence="10">
    <location>
        <begin position="191"/>
        <end position="218"/>
    </location>
</feature>
<feature type="transmembrane region" description="Helical" evidence="10">
    <location>
        <begin position="6"/>
        <end position="27"/>
    </location>
</feature>
<keyword evidence="5 9" id="KW-0812">Transmembrane</keyword>
<evidence type="ECO:0000256" key="10">
    <source>
        <dbReference type="SAM" id="Phobius"/>
    </source>
</evidence>
<dbReference type="InterPro" id="IPR010627">
    <property type="entry name" value="Prepilin_pept_A24_N"/>
</dbReference>
<evidence type="ECO:0000256" key="8">
    <source>
        <dbReference type="RuleBase" id="RU003793"/>
    </source>
</evidence>
<dbReference type="EC" id="2.1.1.-" evidence="9"/>
<proteinExistence type="inferred from homology"/>
<feature type="domain" description="Prepilin peptidase A24 N-terminal" evidence="12">
    <location>
        <begin position="14"/>
        <end position="94"/>
    </location>
</feature>
<evidence type="ECO:0000256" key="4">
    <source>
        <dbReference type="ARBA" id="ARBA00022519"/>
    </source>
</evidence>
<evidence type="ECO:0000256" key="6">
    <source>
        <dbReference type="ARBA" id="ARBA00022989"/>
    </source>
</evidence>
<evidence type="ECO:0000313" key="14">
    <source>
        <dbReference type="Proteomes" id="UP001595887"/>
    </source>
</evidence>
<evidence type="ECO:0000256" key="7">
    <source>
        <dbReference type="ARBA" id="ARBA00023136"/>
    </source>
</evidence>
<dbReference type="PRINTS" id="PR00864">
    <property type="entry name" value="PREPILNPTASE"/>
</dbReference>
<dbReference type="Pfam" id="PF06750">
    <property type="entry name" value="A24_N_bact"/>
    <property type="match status" value="1"/>
</dbReference>
<protein>
    <recommendedName>
        <fullName evidence="9">Prepilin leader peptidase/N-methyltransferase</fullName>
        <ecNumber evidence="9">2.1.1.-</ecNumber>
        <ecNumber evidence="9">3.4.23.43</ecNumber>
    </recommendedName>
</protein>
<keyword evidence="3" id="KW-1003">Cell membrane</keyword>
<evidence type="ECO:0000256" key="5">
    <source>
        <dbReference type="ARBA" id="ARBA00022692"/>
    </source>
</evidence>
<accession>A0ABV8RHI5</accession>
<evidence type="ECO:0000313" key="13">
    <source>
        <dbReference type="EMBL" id="MFC4292821.1"/>
    </source>
</evidence>
<organism evidence="13 14">
    <name type="scientific">Sphingorhabdus arenilitoris</name>
    <dbReference type="NCBI Taxonomy" id="1490041"/>
    <lineage>
        <taxon>Bacteria</taxon>
        <taxon>Pseudomonadati</taxon>
        <taxon>Pseudomonadota</taxon>
        <taxon>Alphaproteobacteria</taxon>
        <taxon>Sphingomonadales</taxon>
        <taxon>Sphingomonadaceae</taxon>
        <taxon>Sphingorhabdus</taxon>
    </lineage>
</organism>
<keyword evidence="9" id="KW-0489">Methyltransferase</keyword>
<dbReference type="EC" id="3.4.23.43" evidence="9"/>
<evidence type="ECO:0000259" key="11">
    <source>
        <dbReference type="Pfam" id="PF01478"/>
    </source>
</evidence>
<keyword evidence="9" id="KW-0808">Transferase</keyword>
<dbReference type="EMBL" id="JBHSDH010000013">
    <property type="protein sequence ID" value="MFC4292821.1"/>
    <property type="molecule type" value="Genomic_DNA"/>
</dbReference>
<keyword evidence="9 13" id="KW-0378">Hydrolase</keyword>
<dbReference type="Gene3D" id="1.20.120.1220">
    <property type="match status" value="1"/>
</dbReference>
<reference evidence="14" key="1">
    <citation type="journal article" date="2019" name="Int. J. Syst. Evol. Microbiol.">
        <title>The Global Catalogue of Microorganisms (GCM) 10K type strain sequencing project: providing services to taxonomists for standard genome sequencing and annotation.</title>
        <authorList>
            <consortium name="The Broad Institute Genomics Platform"/>
            <consortium name="The Broad Institute Genome Sequencing Center for Infectious Disease"/>
            <person name="Wu L."/>
            <person name="Ma J."/>
        </authorList>
    </citation>
    <scope>NUCLEOTIDE SEQUENCE [LARGE SCALE GENOMIC DNA]</scope>
    <source>
        <strain evidence="14">CECT 8531</strain>
    </source>
</reference>
<comment type="catalytic activity">
    <reaction evidence="9">
        <text>Typically cleaves a -Gly-|-Phe- bond to release an N-terminal, basic peptide of 5-8 residues from type IV prepilin, and then N-methylates the new N-terminal amino group, the methyl donor being S-adenosyl-L-methionine.</text>
        <dbReference type="EC" id="3.4.23.43"/>
    </reaction>
</comment>
<sequence>MIAASWLLPLAGGILGAIFGSFIGALCSRWPGGRSVMTGRSQCDQCQRTLSAMELIPLLSFILQQGKCRYCSGAVDSDQFGAEMLAALIGAAAFAFLPVEPAAATAIMGWLLLPLIFLDYRHLWLPNRLILLLAVAGPVAGHTLIPGYQLTVQLLAGAGAFAAMELLRHGFKWLRGKEGMGAADPKLFGAIALWLPPLAIPYLLLVASGLGLLMLFLLRSKDAAFSDKMLPFGTMLGIAAIAVQFAVLL</sequence>
<dbReference type="RefSeq" id="WP_381423823.1">
    <property type="nucleotide sequence ID" value="NZ_JBHSDH010000013.1"/>
</dbReference>
<dbReference type="Pfam" id="PF01478">
    <property type="entry name" value="Peptidase_A24"/>
    <property type="match status" value="1"/>
</dbReference>
<dbReference type="InterPro" id="IPR000045">
    <property type="entry name" value="Prepilin_IV_endopep_pep"/>
</dbReference>
<dbReference type="PANTHER" id="PTHR30487">
    <property type="entry name" value="TYPE 4 PREPILIN-LIKE PROTEINS LEADER PEPTIDE-PROCESSING ENZYME"/>
    <property type="match status" value="1"/>
</dbReference>
<comment type="function">
    <text evidence="9">Plays an essential role in type IV pili and type II pseudopili formation by proteolytically removing the leader sequence from substrate proteins and subsequently monomethylating the alpha-amino group of the newly exposed N-terminal phenylalanine.</text>
</comment>
<feature type="domain" description="Prepilin type IV endopeptidase peptidase" evidence="11">
    <location>
        <begin position="107"/>
        <end position="214"/>
    </location>
</feature>
<comment type="subcellular location">
    <subcellularLocation>
        <location evidence="1">Cell inner membrane</location>
        <topology evidence="1">Multi-pass membrane protein</topology>
    </subcellularLocation>
    <subcellularLocation>
        <location evidence="9">Cell membrane</location>
        <topology evidence="9">Multi-pass membrane protein</topology>
    </subcellularLocation>
</comment>
<keyword evidence="6 10" id="KW-1133">Transmembrane helix</keyword>
<evidence type="ECO:0000256" key="1">
    <source>
        <dbReference type="ARBA" id="ARBA00004429"/>
    </source>
</evidence>
<dbReference type="InterPro" id="IPR014032">
    <property type="entry name" value="Peptidase_A24A_bac"/>
</dbReference>
<keyword evidence="14" id="KW-1185">Reference proteome</keyword>
<dbReference type="InterPro" id="IPR050882">
    <property type="entry name" value="Prepilin_peptidase/N-MTase"/>
</dbReference>
<dbReference type="PANTHER" id="PTHR30487:SF0">
    <property type="entry name" value="PREPILIN LEADER PEPTIDASE_N-METHYLTRANSFERASE-RELATED"/>
    <property type="match status" value="1"/>
</dbReference>